<gene>
    <name evidence="2" type="ORF">QWY20_01835</name>
</gene>
<evidence type="ECO:0000313" key="3">
    <source>
        <dbReference type="Proteomes" id="UP001336314"/>
    </source>
</evidence>
<dbReference type="Proteomes" id="UP001336314">
    <property type="component" value="Unassembled WGS sequence"/>
</dbReference>
<proteinExistence type="predicted"/>
<evidence type="ECO:0000313" key="2">
    <source>
        <dbReference type="EMBL" id="MEE2000179.1"/>
    </source>
</evidence>
<sequence>MASVAKITPKDPIPAPLTANHEAQSPYPVDALGNVLAPAVRALAEGVQVPVSLAAQSVLSAAAFAAQPHGDVVVSGRRVPISLFMLSVAESGDRKSAVDKFATAPARERQDRLREDYREQRQWFENEKLAHDALYKQAENGSKNASKEDLTNALNQLGLPPEPPKIPQILSTDPTVEGLIKGFAKGWKSQGLYNDEGGSFFGGGAMADSKLKTIALLSQFWGGEQINRTRASEGESLTINNPRLSAHLMIQPIVANKVLNDPEMLGQGFLARFLIAAPESLAGTRFYKDVDLSINTDIKRFQSRLTDLFELEQPEDEYGNLAPRELHLSSDAHAEYTETYNEIEKEIGRFGSFRDIKATGSKAAEQALRIAGVLALIENPHATVISGEVMTRACELSAWYLFEVLRLTNKVEETEEQKLGRKLVRKMIEAGWNAIYPPRATQFIRGIENAQDAKRVIENLEERGWLIKLPNNTEIDGVKRKQSWRLNHNATLERLG</sequence>
<dbReference type="InterPro" id="IPR025048">
    <property type="entry name" value="DUF3987"/>
</dbReference>
<name>A0ABU7J100_9GAMM</name>
<organism evidence="2 3">
    <name type="scientific">Alkalimonas cellulosilytica</name>
    <dbReference type="NCBI Taxonomy" id="3058395"/>
    <lineage>
        <taxon>Bacteria</taxon>
        <taxon>Pseudomonadati</taxon>
        <taxon>Pseudomonadota</taxon>
        <taxon>Gammaproteobacteria</taxon>
        <taxon>Alkalimonas</taxon>
    </lineage>
</organism>
<dbReference type="Pfam" id="PF13148">
    <property type="entry name" value="DUF3987"/>
    <property type="match status" value="1"/>
</dbReference>
<keyword evidence="3" id="KW-1185">Reference proteome</keyword>
<feature type="region of interest" description="Disordered" evidence="1">
    <location>
        <begin position="1"/>
        <end position="21"/>
    </location>
</feature>
<protein>
    <submittedName>
        <fullName evidence="2">YfjI family protein</fullName>
    </submittedName>
</protein>
<dbReference type="EMBL" id="JAUHLI010000002">
    <property type="protein sequence ID" value="MEE2000179.1"/>
    <property type="molecule type" value="Genomic_DNA"/>
</dbReference>
<dbReference type="RefSeq" id="WP_330127336.1">
    <property type="nucleotide sequence ID" value="NZ_JAUHLI010000002.1"/>
</dbReference>
<reference evidence="2 3" key="1">
    <citation type="submission" date="2023-07" db="EMBL/GenBank/DDBJ databases">
        <title>Alkalimonas sp., MEB108 novel, alkaliphilic bacterium isolated from Lonar Lake, India.</title>
        <authorList>
            <person name="Joshi A."/>
            <person name="Thite S."/>
        </authorList>
    </citation>
    <scope>NUCLEOTIDE SEQUENCE [LARGE SCALE GENOMIC DNA]</scope>
    <source>
        <strain evidence="2 3">MEB108</strain>
    </source>
</reference>
<evidence type="ECO:0000256" key="1">
    <source>
        <dbReference type="SAM" id="MobiDB-lite"/>
    </source>
</evidence>
<accession>A0ABU7J100</accession>
<comment type="caution">
    <text evidence="2">The sequence shown here is derived from an EMBL/GenBank/DDBJ whole genome shotgun (WGS) entry which is preliminary data.</text>
</comment>